<dbReference type="CDD" id="cd04301">
    <property type="entry name" value="NAT_SF"/>
    <property type="match status" value="1"/>
</dbReference>
<evidence type="ECO:0000313" key="5">
    <source>
        <dbReference type="Proteomes" id="UP001519342"/>
    </source>
</evidence>
<dbReference type="PANTHER" id="PTHR43420">
    <property type="entry name" value="ACETYLTRANSFERASE"/>
    <property type="match status" value="1"/>
</dbReference>
<comment type="caution">
    <text evidence="4">The sequence shown here is derived from an EMBL/GenBank/DDBJ whole genome shotgun (WGS) entry which is preliminary data.</text>
</comment>
<evidence type="ECO:0000313" key="4">
    <source>
        <dbReference type="EMBL" id="MBP1926521.1"/>
    </source>
</evidence>
<dbReference type="InterPro" id="IPR050680">
    <property type="entry name" value="YpeA/RimI_acetyltransf"/>
</dbReference>
<keyword evidence="2" id="KW-0012">Acyltransferase</keyword>
<gene>
    <name evidence="4" type="ORF">J2Z76_002390</name>
</gene>
<feature type="domain" description="N-acetyltransferase" evidence="3">
    <location>
        <begin position="16"/>
        <end position="183"/>
    </location>
</feature>
<dbReference type="PANTHER" id="PTHR43420:SF44">
    <property type="entry name" value="ACETYLTRANSFERASE YPEA"/>
    <property type="match status" value="1"/>
</dbReference>
<evidence type="ECO:0000256" key="2">
    <source>
        <dbReference type="ARBA" id="ARBA00023315"/>
    </source>
</evidence>
<evidence type="ECO:0000259" key="3">
    <source>
        <dbReference type="PROSITE" id="PS51186"/>
    </source>
</evidence>
<dbReference type="EMBL" id="JAGGKS010000007">
    <property type="protein sequence ID" value="MBP1926521.1"/>
    <property type="molecule type" value="Genomic_DNA"/>
</dbReference>
<dbReference type="SUPFAM" id="SSF55729">
    <property type="entry name" value="Acyl-CoA N-acyltransferases (Nat)"/>
    <property type="match status" value="1"/>
</dbReference>
<name>A0ABS4GFR3_9FIRM</name>
<dbReference type="InterPro" id="IPR016181">
    <property type="entry name" value="Acyl_CoA_acyltransferase"/>
</dbReference>
<evidence type="ECO:0000256" key="1">
    <source>
        <dbReference type="ARBA" id="ARBA00022679"/>
    </source>
</evidence>
<dbReference type="Gene3D" id="3.40.630.30">
    <property type="match status" value="1"/>
</dbReference>
<organism evidence="4 5">
    <name type="scientific">Sedimentibacter acidaminivorans</name>
    <dbReference type="NCBI Taxonomy" id="913099"/>
    <lineage>
        <taxon>Bacteria</taxon>
        <taxon>Bacillati</taxon>
        <taxon>Bacillota</taxon>
        <taxon>Tissierellia</taxon>
        <taxon>Sedimentibacter</taxon>
    </lineage>
</organism>
<dbReference type="Pfam" id="PF00583">
    <property type="entry name" value="Acetyltransf_1"/>
    <property type="match status" value="1"/>
</dbReference>
<reference evidence="4 5" key="1">
    <citation type="submission" date="2021-03" db="EMBL/GenBank/DDBJ databases">
        <title>Genomic Encyclopedia of Type Strains, Phase IV (KMG-IV): sequencing the most valuable type-strain genomes for metagenomic binning, comparative biology and taxonomic classification.</title>
        <authorList>
            <person name="Goeker M."/>
        </authorList>
    </citation>
    <scope>NUCLEOTIDE SEQUENCE [LARGE SCALE GENOMIC DNA]</scope>
    <source>
        <strain evidence="4 5">DSM 24004</strain>
    </source>
</reference>
<dbReference type="PROSITE" id="PS51186">
    <property type="entry name" value="GNAT"/>
    <property type="match status" value="1"/>
</dbReference>
<dbReference type="InterPro" id="IPR000182">
    <property type="entry name" value="GNAT_dom"/>
</dbReference>
<accession>A0ABS4GFR3</accession>
<protein>
    <submittedName>
        <fullName evidence="4">RimJ/RimL family protein N-acetyltransferase</fullName>
    </submittedName>
</protein>
<keyword evidence="1" id="KW-0808">Transferase</keyword>
<sequence>MELYRKDYILKDGQKLTVRIPEVGDAKELINQMQVVDKETKFLAREPGEFDFTLEQESEFIRNNMNDENSHFLLGEINDRIIANCSVGLIQNKKRYLHRAGMGIAVLKDYWNKGIGKIMMQECINWCKEKGVEQLELEVVTQNSRAISMYRSFGFEIYGTKKHALKYENGTYADEYFMCLFWTDIKTE</sequence>
<keyword evidence="5" id="KW-1185">Reference proteome</keyword>
<dbReference type="Proteomes" id="UP001519342">
    <property type="component" value="Unassembled WGS sequence"/>
</dbReference>
<proteinExistence type="predicted"/>
<dbReference type="RefSeq" id="WP_209512259.1">
    <property type="nucleotide sequence ID" value="NZ_JAGGKS010000007.1"/>
</dbReference>